<feature type="transmembrane region" description="Helical" evidence="1">
    <location>
        <begin position="20"/>
        <end position="40"/>
    </location>
</feature>
<dbReference type="HOGENOM" id="CLU_3272826_0_0_5"/>
<dbReference type="AlphaFoldDB" id="I4Z1Q1"/>
<evidence type="ECO:0000313" key="4">
    <source>
        <dbReference type="Proteomes" id="UP000003947"/>
    </source>
</evidence>
<dbReference type="PATRIC" id="fig|864069.3.peg.1623"/>
<name>I4Z1Q1_9HYPH</name>
<dbReference type="EMBL" id="JH660635">
    <property type="protein sequence ID" value="EIM30897.1"/>
    <property type="molecule type" value="Genomic_DNA"/>
</dbReference>
<evidence type="ECO:0000256" key="1">
    <source>
        <dbReference type="SAM" id="Phobius"/>
    </source>
</evidence>
<gene>
    <name evidence="3" type="ORF">MicloDRAFT_00004240</name>
    <name evidence="2" type="ORF">MicloDRAFT_00014640</name>
</gene>
<dbReference type="EMBL" id="JH660640">
    <property type="protein sequence ID" value="EIM30143.1"/>
    <property type="molecule type" value="Genomic_DNA"/>
</dbReference>
<dbReference type="Proteomes" id="UP000003947">
    <property type="component" value="Unassembled WGS sequence"/>
</dbReference>
<keyword evidence="1" id="KW-1133">Transmembrane helix</keyword>
<evidence type="ECO:0000313" key="2">
    <source>
        <dbReference type="EMBL" id="EIM30143.1"/>
    </source>
</evidence>
<keyword evidence="1" id="KW-0472">Membrane</keyword>
<keyword evidence="1" id="KW-0812">Transmembrane</keyword>
<keyword evidence="4" id="KW-1185">Reference proteome</keyword>
<reference evidence="2 4" key="1">
    <citation type="submission" date="2012-02" db="EMBL/GenBank/DDBJ databases">
        <title>Improved High-Quality Draft sequence of Microvirga sp. WSM3557.</title>
        <authorList>
            <consortium name="US DOE Joint Genome Institute"/>
            <person name="Lucas S."/>
            <person name="Han J."/>
            <person name="Lapidus A."/>
            <person name="Cheng J.-F."/>
            <person name="Goodwin L."/>
            <person name="Pitluck S."/>
            <person name="Peters L."/>
            <person name="Zhang X."/>
            <person name="Detter J.C."/>
            <person name="Han C."/>
            <person name="Tapia R."/>
            <person name="Land M."/>
            <person name="Hauser L."/>
            <person name="Kyrpides N."/>
            <person name="Ivanova N."/>
            <person name="Pagani I."/>
            <person name="Brau L."/>
            <person name="Yates R."/>
            <person name="O'Hara G."/>
            <person name="Rui T."/>
            <person name="Howieson J."/>
            <person name="Reeve W."/>
            <person name="Woyke T."/>
        </authorList>
    </citation>
    <scope>NUCLEOTIDE SEQUENCE [LARGE SCALE GENOMIC DNA]</scope>
    <source>
        <strain evidence="2 4">WSM3557</strain>
    </source>
</reference>
<sequence length="41" mass="4643">MRDGVPTRREATRQLFFWSLNRLGLLSGALLCLSGIFYILG</sequence>
<organism evidence="2 4">
    <name type="scientific">Microvirga lotononidis</name>
    <dbReference type="NCBI Taxonomy" id="864069"/>
    <lineage>
        <taxon>Bacteria</taxon>
        <taxon>Pseudomonadati</taxon>
        <taxon>Pseudomonadota</taxon>
        <taxon>Alphaproteobacteria</taxon>
        <taxon>Hyphomicrobiales</taxon>
        <taxon>Methylobacteriaceae</taxon>
        <taxon>Microvirga</taxon>
    </lineage>
</organism>
<evidence type="ECO:0000313" key="3">
    <source>
        <dbReference type="EMBL" id="EIM30897.1"/>
    </source>
</evidence>
<protein>
    <submittedName>
        <fullName evidence="2">Uncharacterized protein</fullName>
    </submittedName>
</protein>
<proteinExistence type="predicted"/>
<accession>I4Z1Q1</accession>